<reference evidence="4" key="1">
    <citation type="submission" date="2020-04" db="EMBL/GenBank/DDBJ databases">
        <authorList>
            <person name="Kittiwongwattana C."/>
        </authorList>
    </citation>
    <scope>NUCLEOTIDE SEQUENCE [LARGE SCALE GENOMIC DNA]</scope>
    <source>
        <strain evidence="4">1310</strain>
    </source>
</reference>
<dbReference type="GO" id="GO:0016491">
    <property type="term" value="F:oxidoreductase activity"/>
    <property type="evidence" value="ECO:0007669"/>
    <property type="project" value="UniProtKB-KW"/>
</dbReference>
<dbReference type="EMBL" id="CP051205">
    <property type="protein sequence ID" value="QJB31112.1"/>
    <property type="molecule type" value="Genomic_DNA"/>
</dbReference>
<dbReference type="AlphaFoldDB" id="A0AAE6ZGJ2"/>
<accession>A0AAE6ZGJ2</accession>
<dbReference type="InterPro" id="IPR002347">
    <property type="entry name" value="SDR_fam"/>
</dbReference>
<dbReference type="PANTHER" id="PTHR24321">
    <property type="entry name" value="DEHYDROGENASES, SHORT CHAIN"/>
    <property type="match status" value="1"/>
</dbReference>
<dbReference type="PANTHER" id="PTHR24321:SF8">
    <property type="entry name" value="ESTRADIOL 17-BETA-DEHYDROGENASE 8-RELATED"/>
    <property type="match status" value="1"/>
</dbReference>
<evidence type="ECO:0000256" key="2">
    <source>
        <dbReference type="ARBA" id="ARBA00023002"/>
    </source>
</evidence>
<dbReference type="Pfam" id="PF13561">
    <property type="entry name" value="adh_short_C2"/>
    <property type="match status" value="1"/>
</dbReference>
<keyword evidence="2" id="KW-0560">Oxidoreductase</keyword>
<gene>
    <name evidence="3" type="ORF">HF329_07275</name>
</gene>
<dbReference type="PROSITE" id="PS00061">
    <property type="entry name" value="ADH_SHORT"/>
    <property type="match status" value="1"/>
</dbReference>
<dbReference type="Proteomes" id="UP000502421">
    <property type="component" value="Chromosome"/>
</dbReference>
<name>A0AAE6ZGJ2_9BACT</name>
<dbReference type="InterPro" id="IPR036291">
    <property type="entry name" value="NAD(P)-bd_dom_sf"/>
</dbReference>
<evidence type="ECO:0000313" key="3">
    <source>
        <dbReference type="EMBL" id="QJB31112.1"/>
    </source>
</evidence>
<protein>
    <submittedName>
        <fullName evidence="3">SDR family oxidoreductase</fullName>
    </submittedName>
</protein>
<dbReference type="SUPFAM" id="SSF51735">
    <property type="entry name" value="NAD(P)-binding Rossmann-fold domains"/>
    <property type="match status" value="1"/>
</dbReference>
<dbReference type="Gene3D" id="3.40.50.720">
    <property type="entry name" value="NAD(P)-binding Rossmann-like Domain"/>
    <property type="match status" value="1"/>
</dbReference>
<sequence length="250" mass="26338">MPLLTGKVAVVTGASSGIGRAIAVLYAGEGATVVLASRNEDNGRVVAGEILAAGGDAVFIKTDVSSERDCERLVKETVRLYGRLDIACNNAGTMGPAKPVGRLSADDWRHVMDVNLHGVFYCMHYEINSILPHSSGVIINIGSIASQVGFKNLGAYAAAKHGLLGLTKTAALEYAENGIRINAIGPGTIDTPMARSYTSPDKYAQFRKVYPVKRYGLPEEVAGLALWLASDYASFVTGAFIPVGGGYTAQ</sequence>
<dbReference type="FunFam" id="3.40.50.720:FF:000084">
    <property type="entry name" value="Short-chain dehydrogenase reductase"/>
    <property type="match status" value="1"/>
</dbReference>
<evidence type="ECO:0000313" key="4">
    <source>
        <dbReference type="Proteomes" id="UP000502421"/>
    </source>
</evidence>
<proteinExistence type="inferred from homology"/>
<dbReference type="RefSeq" id="WP_168803380.1">
    <property type="nucleotide sequence ID" value="NZ_CP051205.1"/>
</dbReference>
<organism evidence="3 4">
    <name type="scientific">Chitinophaga oryzae</name>
    <dbReference type="NCBI Taxonomy" id="2725414"/>
    <lineage>
        <taxon>Bacteria</taxon>
        <taxon>Pseudomonadati</taxon>
        <taxon>Bacteroidota</taxon>
        <taxon>Chitinophagia</taxon>
        <taxon>Chitinophagales</taxon>
        <taxon>Chitinophagaceae</taxon>
        <taxon>Chitinophaga</taxon>
    </lineage>
</organism>
<evidence type="ECO:0000256" key="1">
    <source>
        <dbReference type="ARBA" id="ARBA00006484"/>
    </source>
</evidence>
<dbReference type="KEGG" id="coy:HF329_07275"/>
<dbReference type="NCBIfam" id="NF005559">
    <property type="entry name" value="PRK07231.1"/>
    <property type="match status" value="1"/>
</dbReference>
<comment type="similarity">
    <text evidence="1">Belongs to the short-chain dehydrogenases/reductases (SDR) family.</text>
</comment>
<dbReference type="PRINTS" id="PR00081">
    <property type="entry name" value="GDHRDH"/>
</dbReference>
<dbReference type="InterPro" id="IPR020904">
    <property type="entry name" value="Sc_DH/Rdtase_CS"/>
</dbReference>
<dbReference type="CDD" id="cd05233">
    <property type="entry name" value="SDR_c"/>
    <property type="match status" value="1"/>
</dbReference>
<dbReference type="PRINTS" id="PR00080">
    <property type="entry name" value="SDRFAMILY"/>
</dbReference>